<evidence type="ECO:0000313" key="1">
    <source>
        <dbReference type="EMBL" id="MBB3676103.1"/>
    </source>
</evidence>
<name>A0A839Y8N3_9ACTN</name>
<dbReference type="Proteomes" id="UP000580718">
    <property type="component" value="Unassembled WGS sequence"/>
</dbReference>
<dbReference type="OrthoDB" id="4460129at2"/>
<evidence type="ECO:0000313" key="2">
    <source>
        <dbReference type="Proteomes" id="UP000580718"/>
    </source>
</evidence>
<dbReference type="RefSeq" id="WP_146251525.1">
    <property type="nucleotide sequence ID" value="NZ_JACIBU010000001.1"/>
</dbReference>
<comment type="caution">
    <text evidence="1">The sequence shown here is derived from an EMBL/GenBank/DDBJ whole genome shotgun (WGS) entry which is preliminary data.</text>
</comment>
<protein>
    <submittedName>
        <fullName evidence="1">Uncharacterized protein</fullName>
    </submittedName>
</protein>
<dbReference type="EMBL" id="JACIBU010000001">
    <property type="protein sequence ID" value="MBB3676103.1"/>
    <property type="molecule type" value="Genomic_DNA"/>
</dbReference>
<gene>
    <name evidence="1" type="ORF">FHX36_001838</name>
</gene>
<proteinExistence type="predicted"/>
<accession>A0A839Y8N3</accession>
<dbReference type="Pfam" id="PF20062">
    <property type="entry name" value="DUF6461"/>
    <property type="match status" value="1"/>
</dbReference>
<dbReference type="InterPro" id="IPR045592">
    <property type="entry name" value="DUF6461"/>
</dbReference>
<reference evidence="1 2" key="1">
    <citation type="submission" date="2020-08" db="EMBL/GenBank/DDBJ databases">
        <title>Sequencing the genomes of 1000 actinobacteria strains.</title>
        <authorList>
            <person name="Klenk H.-P."/>
        </authorList>
    </citation>
    <scope>NUCLEOTIDE SEQUENCE [LARGE SCALE GENOMIC DNA]</scope>
    <source>
        <strain evidence="1 2">DSM 16678</strain>
    </source>
</reference>
<dbReference type="AlphaFoldDB" id="A0A839Y8N3"/>
<organism evidence="1 2">
    <name type="scientific">Modestobacter versicolor</name>
    <dbReference type="NCBI Taxonomy" id="429133"/>
    <lineage>
        <taxon>Bacteria</taxon>
        <taxon>Bacillati</taxon>
        <taxon>Actinomycetota</taxon>
        <taxon>Actinomycetes</taxon>
        <taxon>Geodermatophilales</taxon>
        <taxon>Geodermatophilaceae</taxon>
        <taxon>Modestobacter</taxon>
    </lineage>
</organism>
<sequence>MAESVGTHGWAEQVDAAAVALVHGLDLRQVGEVLRVDWSTERTVLFDDAWDVLDDDTDLFPVQLEELDGWVVVIEPNGYLTTFEEVLVALSAGGVAVSVFWNVNARYQFSLARRGELVRSLDPFIQDWEPTGEPLPEEAGLPFGEEDASQSAATVELARRVTGVSLDGDWLLGRPHRTWSTAGPPGP</sequence>